<reference evidence="1 2" key="1">
    <citation type="journal article" date="2014" name="BMC Genomics">
        <title>The genome and occlusion bodies of marine Penaeus monodon nudivirus (PmNV, also known as MBV and PemoNPV) suggest that it should be assigned to a new nudivirus genus that is distinct from the terrestrial nudiviruses.</title>
        <authorList>
            <person name="Yang Y.T."/>
            <person name="Lee D.Y."/>
            <person name="Wang Y."/>
            <person name="Hu J.M."/>
            <person name="Li W.H."/>
            <person name="Leu J.H."/>
            <person name="Chang G.D."/>
            <person name="Ke H.M."/>
            <person name="Kang S.T."/>
            <person name="Lin S.S."/>
            <person name="Kou G.H."/>
            <person name="Lo C.F."/>
        </authorList>
    </citation>
    <scope>NUCLEOTIDE SEQUENCE [LARGE SCALE GENOMIC DNA]</scope>
    <source>
        <strain evidence="1">Indonesia</strain>
    </source>
</reference>
<name>A0A076FD62_9VIRU</name>
<dbReference type="KEGG" id="vg:20098401"/>
<gene>
    <name evidence="1" type="ORF">PmNV_095</name>
</gene>
<dbReference type="Proteomes" id="UP000203413">
    <property type="component" value="Segment"/>
</dbReference>
<dbReference type="EMBL" id="KJ184318">
    <property type="protein sequence ID" value="AII15883.1"/>
    <property type="molecule type" value="Genomic_DNA"/>
</dbReference>
<evidence type="ECO:0000313" key="2">
    <source>
        <dbReference type="Proteomes" id="UP000203413"/>
    </source>
</evidence>
<dbReference type="RefSeq" id="YP_009051933.1">
    <property type="nucleotide sequence ID" value="NC_024692.1"/>
</dbReference>
<proteinExistence type="predicted"/>
<protein>
    <submittedName>
        <fullName evidence="1">Uncharacterized protein</fullName>
    </submittedName>
</protein>
<evidence type="ECO:0000313" key="1">
    <source>
        <dbReference type="EMBL" id="AII15883.1"/>
    </source>
</evidence>
<accession>A0A076FD62</accession>
<dbReference type="GeneID" id="20098401"/>
<keyword evidence="2" id="KW-1185">Reference proteome</keyword>
<sequence length="73" mass="8465">METVILKYICKLQEFLFLNTTHKSWEFAIDKILFTNSHTSERTDISIISASIGLLHLKDLQFLQSKSNMSFVV</sequence>
<organism evidence="1 2">
    <name type="scientific">Penaeus monodon nudivirus</name>
    <dbReference type="NCBI Taxonomy" id="1529056"/>
    <lineage>
        <taxon>Viruses</taxon>
        <taxon>Viruses incertae sedis</taxon>
        <taxon>Naldaviricetes</taxon>
        <taxon>Lefavirales</taxon>
        <taxon>Nudiviridae</taxon>
        <taxon>Gammanudivirus</taxon>
        <taxon>Gammanudivirus pemonodonis</taxon>
    </lineage>
</organism>